<evidence type="ECO:0000256" key="1">
    <source>
        <dbReference type="SAM" id="SignalP"/>
    </source>
</evidence>
<keyword evidence="3" id="KW-1185">Reference proteome</keyword>
<proteinExistence type="predicted"/>
<reference evidence="2 3" key="1">
    <citation type="submission" date="2017-11" db="EMBL/GenBank/DDBJ databases">
        <title>Complete genome sequence of Sphingomonas sp. Strain Cra20, a psychrotolerant potential plant growth promoting rhizobacteria.</title>
        <authorList>
            <person name="Luo Y."/>
        </authorList>
    </citation>
    <scope>NUCLEOTIDE SEQUENCE [LARGE SCALE GENOMIC DNA]</scope>
    <source>
        <strain evidence="2 3">Cra20</strain>
    </source>
</reference>
<protein>
    <submittedName>
        <fullName evidence="2">DUF481 domain-containing protein</fullName>
    </submittedName>
</protein>
<feature type="signal peptide" evidence="1">
    <location>
        <begin position="1"/>
        <end position="18"/>
    </location>
</feature>
<sequence length="297" mass="32676">MRALLLALPLLLANTAAEDPQIPPTIKSMLDAAIASGSEGDVAVIVKYARTADPASADLVVKIATDWRNDRLAKANRLIREADFFDLIKGRAELGGYVSTGNSENVGFTAAIEVKREALEWRHKVRLQADYQESLGVLTRERYLAAYEPNWKFDDRAYMYGAAQYESDRFSGFYDRVSLSSGAGYSAIRSPAVKLDVELGPAYRLTRFIDDKRESNLAARGSVDFGWKLSRSISVTQNASAYVQEANSTVSSRSALLAKLFGPLSAQFSYTLQYESTPPIGRQTTDTTSRAALVVDF</sequence>
<feature type="chain" id="PRO_5014726593" evidence="1">
    <location>
        <begin position="19"/>
        <end position="297"/>
    </location>
</feature>
<organism evidence="2 3">
    <name type="scientific">Sphingomonas psychrotolerans</name>
    <dbReference type="NCBI Taxonomy" id="1327635"/>
    <lineage>
        <taxon>Bacteria</taxon>
        <taxon>Pseudomonadati</taxon>
        <taxon>Pseudomonadota</taxon>
        <taxon>Alphaproteobacteria</taxon>
        <taxon>Sphingomonadales</taxon>
        <taxon>Sphingomonadaceae</taxon>
        <taxon>Sphingomonas</taxon>
    </lineage>
</organism>
<gene>
    <name evidence="2" type="ORF">CVN68_04800</name>
</gene>
<dbReference type="Proteomes" id="UP000229081">
    <property type="component" value="Chromosome"/>
</dbReference>
<dbReference type="Pfam" id="PF04338">
    <property type="entry name" value="DUF481"/>
    <property type="match status" value="1"/>
</dbReference>
<dbReference type="InterPro" id="IPR007433">
    <property type="entry name" value="DUF481"/>
</dbReference>
<keyword evidence="1" id="KW-0732">Signal</keyword>
<name>A0A2K8MJK5_9SPHN</name>
<dbReference type="AlphaFoldDB" id="A0A2K8MJK5"/>
<dbReference type="KEGG" id="sphc:CVN68_04800"/>
<dbReference type="EMBL" id="CP024923">
    <property type="protein sequence ID" value="ATY31381.1"/>
    <property type="molecule type" value="Genomic_DNA"/>
</dbReference>
<dbReference type="OrthoDB" id="7341471at2"/>
<dbReference type="RefSeq" id="WP_100281192.1">
    <property type="nucleotide sequence ID" value="NZ_CP024923.1"/>
</dbReference>
<evidence type="ECO:0000313" key="2">
    <source>
        <dbReference type="EMBL" id="ATY31381.1"/>
    </source>
</evidence>
<evidence type="ECO:0000313" key="3">
    <source>
        <dbReference type="Proteomes" id="UP000229081"/>
    </source>
</evidence>
<accession>A0A2K8MJK5</accession>